<proteinExistence type="predicted"/>
<name>A0A317WEA7_9EURO</name>
<evidence type="ECO:0000313" key="2">
    <source>
        <dbReference type="Proteomes" id="UP000247233"/>
    </source>
</evidence>
<protein>
    <submittedName>
        <fullName evidence="1">Uncharacterized protein</fullName>
    </submittedName>
</protein>
<dbReference type="RefSeq" id="XP_025400005.1">
    <property type="nucleotide sequence ID" value="XM_025543095.1"/>
</dbReference>
<reference evidence="1 2" key="1">
    <citation type="submission" date="2016-12" db="EMBL/GenBank/DDBJ databases">
        <title>The genomes of Aspergillus section Nigri reveals drivers in fungal speciation.</title>
        <authorList>
            <consortium name="DOE Joint Genome Institute"/>
            <person name="Vesth T.C."/>
            <person name="Nybo J."/>
            <person name="Theobald S."/>
            <person name="Brandl J."/>
            <person name="Frisvad J.C."/>
            <person name="Nielsen K.F."/>
            <person name="Lyhne E.K."/>
            <person name="Kogle M.E."/>
            <person name="Kuo A."/>
            <person name="Riley R."/>
            <person name="Clum A."/>
            <person name="Nolan M."/>
            <person name="Lipzen A."/>
            <person name="Salamov A."/>
            <person name="Henrissat B."/>
            <person name="Wiebenga A."/>
            <person name="De Vries R.P."/>
            <person name="Grigoriev I.V."/>
            <person name="Mortensen U.H."/>
            <person name="Andersen M.R."/>
            <person name="Baker S.E."/>
        </authorList>
    </citation>
    <scope>NUCLEOTIDE SEQUENCE [LARGE SCALE GENOMIC DNA]</scope>
    <source>
        <strain evidence="1 2">CBS 117.55</strain>
    </source>
</reference>
<dbReference type="EMBL" id="MSFL01000010">
    <property type="protein sequence ID" value="PWY83562.1"/>
    <property type="molecule type" value="Genomic_DNA"/>
</dbReference>
<evidence type="ECO:0000313" key="1">
    <source>
        <dbReference type="EMBL" id="PWY83562.1"/>
    </source>
</evidence>
<accession>A0A317WEA7</accession>
<dbReference type="Proteomes" id="UP000247233">
    <property type="component" value="Unassembled WGS sequence"/>
</dbReference>
<comment type="caution">
    <text evidence="1">The sequence shown here is derived from an EMBL/GenBank/DDBJ whole genome shotgun (WGS) entry which is preliminary data.</text>
</comment>
<dbReference type="AlphaFoldDB" id="A0A317WEA7"/>
<gene>
    <name evidence="1" type="ORF">BO70DRAFT_361673</name>
</gene>
<organism evidence="1 2">
    <name type="scientific">Aspergillus heteromorphus CBS 117.55</name>
    <dbReference type="NCBI Taxonomy" id="1448321"/>
    <lineage>
        <taxon>Eukaryota</taxon>
        <taxon>Fungi</taxon>
        <taxon>Dikarya</taxon>
        <taxon>Ascomycota</taxon>
        <taxon>Pezizomycotina</taxon>
        <taxon>Eurotiomycetes</taxon>
        <taxon>Eurotiomycetidae</taxon>
        <taxon>Eurotiales</taxon>
        <taxon>Aspergillaceae</taxon>
        <taxon>Aspergillus</taxon>
        <taxon>Aspergillus subgen. Circumdati</taxon>
    </lineage>
</organism>
<sequence>MRRTFPSLRCGLLGGTAGGVPTQTDAGDMVVSKPDLASPGGIPYPTTMAKCK</sequence>
<keyword evidence="2" id="KW-1185">Reference proteome</keyword>
<dbReference type="VEuPathDB" id="FungiDB:BO70DRAFT_361673"/>
<dbReference type="GeneID" id="37065332"/>